<feature type="domain" description="Glycosyltransferase 2-like" evidence="2">
    <location>
        <begin position="7"/>
        <end position="128"/>
    </location>
</feature>
<evidence type="ECO:0000313" key="5">
    <source>
        <dbReference type="EMBL" id="VFK16811.1"/>
    </source>
</evidence>
<evidence type="ECO:0000259" key="2">
    <source>
        <dbReference type="Pfam" id="PF00535"/>
    </source>
</evidence>
<dbReference type="InterPro" id="IPR029044">
    <property type="entry name" value="Nucleotide-diphossugar_trans"/>
</dbReference>
<protein>
    <submittedName>
        <fullName evidence="4">Glycosyltransferase, GT2 family</fullName>
    </submittedName>
</protein>
<name>A0A450TKD1_9GAMM</name>
<sequence length="307" mass="34943">MDTLSASVVITARNRREETLRAVASSLCQDFRELEVLVFDDASDDGTSRALTETTPRIRLFALTERKGYIVNRNRGFREAKGDIVFSLDDDAYFSRPDIVARIMTIFENDPSVGAVAIPFIEPLNVRSLSSLRSPFRAKAGDELQGYVGCAHALRKELALQLGGYRAYFVHQGEERDLCLRLLDAGYRIVYADCAHIVHTVSPRREAMRVDFYGARNLILFDWLNLPWPNLIVRLIWDPVAMLRYRFTWRAVPGRLRAIGAGFIEAARRYRERKPVSPQTYARYRRLPGHGPEEWNGPAPAPCKAPE</sequence>
<evidence type="ECO:0000256" key="1">
    <source>
        <dbReference type="SAM" id="MobiDB-lite"/>
    </source>
</evidence>
<keyword evidence="4" id="KW-0808">Transferase</keyword>
<organism evidence="4">
    <name type="scientific">Candidatus Kentrum sp. FM</name>
    <dbReference type="NCBI Taxonomy" id="2126340"/>
    <lineage>
        <taxon>Bacteria</taxon>
        <taxon>Pseudomonadati</taxon>
        <taxon>Pseudomonadota</taxon>
        <taxon>Gammaproteobacteria</taxon>
        <taxon>Candidatus Kentrum</taxon>
    </lineage>
</organism>
<reference evidence="4" key="1">
    <citation type="submission" date="2019-02" db="EMBL/GenBank/DDBJ databases">
        <authorList>
            <person name="Gruber-Vodicka R. H."/>
            <person name="Seah K. B. B."/>
        </authorList>
    </citation>
    <scope>NUCLEOTIDE SEQUENCE</scope>
    <source>
        <strain evidence="4">BECK_BZ163</strain>
        <strain evidence="5">BECK_BZ164</strain>
        <strain evidence="3">BECK_BZ165</strain>
    </source>
</reference>
<evidence type="ECO:0000313" key="3">
    <source>
        <dbReference type="EMBL" id="VFJ45841.1"/>
    </source>
</evidence>
<dbReference type="EMBL" id="CAADEZ010000463">
    <property type="protein sequence ID" value="VFJ68040.1"/>
    <property type="molecule type" value="Genomic_DNA"/>
</dbReference>
<proteinExistence type="predicted"/>
<dbReference type="GO" id="GO:0016740">
    <property type="term" value="F:transferase activity"/>
    <property type="evidence" value="ECO:0007669"/>
    <property type="project" value="UniProtKB-KW"/>
</dbReference>
<evidence type="ECO:0000313" key="4">
    <source>
        <dbReference type="EMBL" id="VFJ68040.1"/>
    </source>
</evidence>
<dbReference type="Gene3D" id="3.90.550.10">
    <property type="entry name" value="Spore Coat Polysaccharide Biosynthesis Protein SpsA, Chain A"/>
    <property type="match status" value="1"/>
</dbReference>
<dbReference type="EMBL" id="CAADFL010000445">
    <property type="protein sequence ID" value="VFK16811.1"/>
    <property type="molecule type" value="Genomic_DNA"/>
</dbReference>
<dbReference type="InterPro" id="IPR050834">
    <property type="entry name" value="Glycosyltransf_2"/>
</dbReference>
<feature type="region of interest" description="Disordered" evidence="1">
    <location>
        <begin position="285"/>
        <end position="307"/>
    </location>
</feature>
<dbReference type="InterPro" id="IPR001173">
    <property type="entry name" value="Glyco_trans_2-like"/>
</dbReference>
<dbReference type="AlphaFoldDB" id="A0A450TKD1"/>
<accession>A0A450TKD1</accession>
<dbReference type="SUPFAM" id="SSF53448">
    <property type="entry name" value="Nucleotide-diphospho-sugar transferases"/>
    <property type="match status" value="1"/>
</dbReference>
<dbReference type="EMBL" id="CAADFA010000031">
    <property type="protein sequence ID" value="VFJ45841.1"/>
    <property type="molecule type" value="Genomic_DNA"/>
</dbReference>
<dbReference type="Pfam" id="PF00535">
    <property type="entry name" value="Glycos_transf_2"/>
    <property type="match status" value="1"/>
</dbReference>
<dbReference type="PANTHER" id="PTHR43685">
    <property type="entry name" value="GLYCOSYLTRANSFERASE"/>
    <property type="match status" value="1"/>
</dbReference>
<gene>
    <name evidence="4" type="ORF">BECKFM1743A_GA0114220_104633</name>
    <name evidence="5" type="ORF">BECKFM1743B_GA0114221_104453</name>
    <name evidence="3" type="ORF">BECKFM1743C_GA0114222_100313</name>
</gene>
<dbReference type="PANTHER" id="PTHR43685:SF3">
    <property type="entry name" value="SLR2126 PROTEIN"/>
    <property type="match status" value="1"/>
</dbReference>